<dbReference type="CDD" id="cd02440">
    <property type="entry name" value="AdoMet_MTases"/>
    <property type="match status" value="1"/>
</dbReference>
<name>A0A7C3QRP4_9BACT</name>
<dbReference type="SUPFAM" id="SSF53335">
    <property type="entry name" value="S-adenosyl-L-methionine-dependent methyltransferases"/>
    <property type="match status" value="1"/>
</dbReference>
<dbReference type="GO" id="GO:0008168">
    <property type="term" value="F:methyltransferase activity"/>
    <property type="evidence" value="ECO:0007669"/>
    <property type="project" value="InterPro"/>
</dbReference>
<keyword evidence="3" id="KW-0408">Iron</keyword>
<evidence type="ECO:0000256" key="4">
    <source>
        <dbReference type="ARBA" id="ARBA00023014"/>
    </source>
</evidence>
<dbReference type="EMBL" id="DTMM01000086">
    <property type="protein sequence ID" value="HFT93170.1"/>
    <property type="molecule type" value="Genomic_DNA"/>
</dbReference>
<comment type="caution">
    <text evidence="6">The sequence shown here is derived from an EMBL/GenBank/DDBJ whole genome shotgun (WGS) entry which is preliminary data.</text>
</comment>
<evidence type="ECO:0000256" key="5">
    <source>
        <dbReference type="SAM" id="MobiDB-lite"/>
    </source>
</evidence>
<dbReference type="Gene3D" id="3.40.50.150">
    <property type="entry name" value="Vaccinia Virus protein VP39"/>
    <property type="match status" value="1"/>
</dbReference>
<evidence type="ECO:0000313" key="6">
    <source>
        <dbReference type="EMBL" id="HFT93170.1"/>
    </source>
</evidence>
<dbReference type="GO" id="GO:0051536">
    <property type="term" value="F:iron-sulfur cluster binding"/>
    <property type="evidence" value="ECO:0007669"/>
    <property type="project" value="UniProtKB-KW"/>
</dbReference>
<dbReference type="Pfam" id="PF09243">
    <property type="entry name" value="Rsm22"/>
    <property type="match status" value="1"/>
</dbReference>
<evidence type="ECO:0008006" key="7">
    <source>
        <dbReference type="Google" id="ProtNLM"/>
    </source>
</evidence>
<keyword evidence="1" id="KW-0479">Metal-binding</keyword>
<evidence type="ECO:0000256" key="1">
    <source>
        <dbReference type="ARBA" id="ARBA00022723"/>
    </source>
</evidence>
<evidence type="ECO:0000256" key="3">
    <source>
        <dbReference type="ARBA" id="ARBA00023004"/>
    </source>
</evidence>
<proteinExistence type="predicted"/>
<dbReference type="AlphaFoldDB" id="A0A7C3QRP4"/>
<gene>
    <name evidence="6" type="ORF">ENX03_04385</name>
</gene>
<keyword evidence="4" id="KW-0411">Iron-sulfur</keyword>
<feature type="region of interest" description="Disordered" evidence="5">
    <location>
        <begin position="1"/>
        <end position="36"/>
    </location>
</feature>
<sequence length="397" mass="44185">MRIMTNKNTARESTGKIRSAGKSAPTPAEVLGNLSRGFVGHNPEPEYMDREDALLSYRSYYHPLSCAKGKILAEEALSFPDLPFFRNDRILDPFRIMDWGTGTGGFLEGVLQTVLPRLEADIPVDAFLVDRSPPALSLARETVGQLLGERGTLSTQCLRLPDIPEIPQNLDVLLQANVLAEHPESAGSFVPLLGKGIHRLVNGGLLILAEPADRLSSRTLLSVRDALISSFPGLFRILSPCPNGQDAPCPALRDERDWCHEDRAFVFSREILEIARTVGHVRDALKMTYLIAQKTEQPLPSPTGTPDRTVLRLVSELKKERGMAWGIFCDGRERHRIRLLLRHKNDRNRLFLELSRGDGIWTHPPGNLPRHGPFLDLSPQDRIERIDPVTSDAKGNG</sequence>
<accession>A0A7C3QRP4</accession>
<keyword evidence="2" id="KW-0809">Transit peptide</keyword>
<protein>
    <recommendedName>
        <fullName evidence="7">Methyltransferase</fullName>
    </recommendedName>
</protein>
<dbReference type="GO" id="GO:0046872">
    <property type="term" value="F:metal ion binding"/>
    <property type="evidence" value="ECO:0007669"/>
    <property type="project" value="UniProtKB-KW"/>
</dbReference>
<dbReference type="InterPro" id="IPR015324">
    <property type="entry name" value="Ribosomal_Rsm22-like"/>
</dbReference>
<dbReference type="GO" id="GO:0006412">
    <property type="term" value="P:translation"/>
    <property type="evidence" value="ECO:0007669"/>
    <property type="project" value="InterPro"/>
</dbReference>
<reference evidence="6" key="1">
    <citation type="journal article" date="2020" name="mSystems">
        <title>Genome- and Community-Level Interaction Insights into Carbon Utilization and Element Cycling Functions of Hydrothermarchaeota in Hydrothermal Sediment.</title>
        <authorList>
            <person name="Zhou Z."/>
            <person name="Liu Y."/>
            <person name="Xu W."/>
            <person name="Pan J."/>
            <person name="Luo Z.H."/>
            <person name="Li M."/>
        </authorList>
    </citation>
    <scope>NUCLEOTIDE SEQUENCE [LARGE SCALE GENOMIC DNA]</scope>
    <source>
        <strain evidence="6">SpSt-902</strain>
    </source>
</reference>
<evidence type="ECO:0000256" key="2">
    <source>
        <dbReference type="ARBA" id="ARBA00022946"/>
    </source>
</evidence>
<dbReference type="InterPro" id="IPR029063">
    <property type="entry name" value="SAM-dependent_MTases_sf"/>
</dbReference>
<organism evidence="6">
    <name type="scientific">Leptospirillum ferriphilum</name>
    <dbReference type="NCBI Taxonomy" id="178606"/>
    <lineage>
        <taxon>Bacteria</taxon>
        <taxon>Pseudomonadati</taxon>
        <taxon>Nitrospirota</taxon>
        <taxon>Nitrospiria</taxon>
        <taxon>Nitrospirales</taxon>
        <taxon>Nitrospiraceae</taxon>
        <taxon>Leptospirillum</taxon>
    </lineage>
</organism>